<dbReference type="GO" id="GO:0008270">
    <property type="term" value="F:zinc ion binding"/>
    <property type="evidence" value="ECO:0007669"/>
    <property type="project" value="UniProtKB-KW"/>
</dbReference>
<evidence type="ECO:0000259" key="10">
    <source>
        <dbReference type="PROSITE" id="PS50884"/>
    </source>
</evidence>
<feature type="compositionally biased region" description="Basic and acidic residues" evidence="9">
    <location>
        <begin position="63"/>
        <end position="91"/>
    </location>
</feature>
<keyword evidence="2 8" id="KW-0863">Zinc-finger</keyword>
<feature type="region of interest" description="Disordered" evidence="9">
    <location>
        <begin position="283"/>
        <end position="320"/>
    </location>
</feature>
<reference evidence="11" key="1">
    <citation type="journal article" date="2025" name="Foods">
        <title>Unveiling the Microbial Signatures of Arabica Coffee Cherries: Insights into Ripeness Specific Diversity, Functional Traits, and Implications for Quality and Safety.</title>
        <authorList>
            <consortium name="RefSeq"/>
            <person name="Tenea G.N."/>
            <person name="Cifuentes V."/>
            <person name="Reyes P."/>
            <person name="Cevallos-Vallejos M."/>
        </authorList>
    </citation>
    <scope>NUCLEOTIDE SEQUENCE [LARGE SCALE GENOMIC DNA]</scope>
</reference>
<dbReference type="InterPro" id="IPR003851">
    <property type="entry name" value="Znf_Dof"/>
</dbReference>
<accession>A0A6P6T8Y4</accession>
<dbReference type="GO" id="GO:0003677">
    <property type="term" value="F:DNA binding"/>
    <property type="evidence" value="ECO:0007669"/>
    <property type="project" value="UniProtKB-UniRule"/>
</dbReference>
<dbReference type="PROSITE" id="PS50884">
    <property type="entry name" value="ZF_DOF_2"/>
    <property type="match status" value="1"/>
</dbReference>
<evidence type="ECO:0000256" key="3">
    <source>
        <dbReference type="ARBA" id="ARBA00022833"/>
    </source>
</evidence>
<keyword evidence="6" id="KW-0804">Transcription</keyword>
<dbReference type="OrthoDB" id="1927254at2759"/>
<evidence type="ECO:0000256" key="9">
    <source>
        <dbReference type="SAM" id="MobiDB-lite"/>
    </source>
</evidence>
<organism evidence="11 12">
    <name type="scientific">Coffea arabica</name>
    <name type="common">Arabian coffee</name>
    <dbReference type="NCBI Taxonomy" id="13443"/>
    <lineage>
        <taxon>Eukaryota</taxon>
        <taxon>Viridiplantae</taxon>
        <taxon>Streptophyta</taxon>
        <taxon>Embryophyta</taxon>
        <taxon>Tracheophyta</taxon>
        <taxon>Spermatophyta</taxon>
        <taxon>Magnoliopsida</taxon>
        <taxon>eudicotyledons</taxon>
        <taxon>Gunneridae</taxon>
        <taxon>Pentapetalae</taxon>
        <taxon>asterids</taxon>
        <taxon>lamiids</taxon>
        <taxon>Gentianales</taxon>
        <taxon>Rubiaceae</taxon>
        <taxon>Ixoroideae</taxon>
        <taxon>Gardenieae complex</taxon>
        <taxon>Bertiereae - Coffeeae clade</taxon>
        <taxon>Coffeeae</taxon>
        <taxon>Coffea</taxon>
    </lineage>
</organism>
<dbReference type="PANTHER" id="PTHR31089:SF75">
    <property type="entry name" value="CYCLIC DOF FACTOR 2"/>
    <property type="match status" value="1"/>
</dbReference>
<dbReference type="Proteomes" id="UP001652660">
    <property type="component" value="Chromosome 7e"/>
</dbReference>
<dbReference type="RefSeq" id="XP_027074814.1">
    <property type="nucleotide sequence ID" value="XM_027219013.2"/>
</dbReference>
<comment type="subcellular location">
    <subcellularLocation>
        <location evidence="8">Nucleus</location>
    </subcellularLocation>
</comment>
<feature type="compositionally biased region" description="Basic and acidic residues" evidence="9">
    <location>
        <begin position="411"/>
        <end position="434"/>
    </location>
</feature>
<dbReference type="AlphaFoldDB" id="A0A6P6T8Y4"/>
<evidence type="ECO:0000256" key="6">
    <source>
        <dbReference type="ARBA" id="ARBA00023163"/>
    </source>
</evidence>
<name>A0A6P6T8Y4_COFAR</name>
<feature type="region of interest" description="Disordered" evidence="9">
    <location>
        <begin position="29"/>
        <end position="150"/>
    </location>
</feature>
<dbReference type="GeneID" id="113698999"/>
<feature type="region of interest" description="Disordered" evidence="9">
    <location>
        <begin position="389"/>
        <end position="435"/>
    </location>
</feature>
<evidence type="ECO:0000256" key="8">
    <source>
        <dbReference type="PROSITE-ProRule" id="PRU00071"/>
    </source>
</evidence>
<keyword evidence="1" id="KW-0479">Metal-binding</keyword>
<dbReference type="InterPro" id="IPR045174">
    <property type="entry name" value="Dof"/>
</dbReference>
<dbReference type="PANTHER" id="PTHR31089">
    <property type="entry name" value="CYCLIC DOF FACTOR 2"/>
    <property type="match status" value="1"/>
</dbReference>
<sequence>MSEAKDPAIKLFGKTIQLPEAPAAAAASECGGDASALSNDISADDTLVQDRPSSPDSLPEDSNLDRSGAEEESDKMQDFSGEKGNDSKTEDGAQSMMPEELIDPTLSSLTKESSKAPSVDSEAAPAKASKAEDEQNETSNSQDKTLKKPDKILPCPRCNSMDTKFCYYNNYNVNQPRHFCKNCQRYWTAGGTMRNVPVGAGRRKNKNSVSQYRHISVSETLHNSQPDLPNGIHHPTLKPNGTVLTFGSDAPLCESMASVLNIAEKTMQNCTRNGFHRPEELRIPVPYGTGGNGDEHLSGSSVTTLSSKDEASKDSLPDKQMPNCQSISPQVPCFPGAPWPPYPWNCIPWGSSVPPAAFCPPGFPMQFYPAAPYWGCTVPGTWTVPWLSPPPTSQNLNSRTSGPNSPTLGKHSRDDSIMKPVDSKKEEPQKESNPEKCLWVPKTLRIDDPGEAARSSIWATLGIKIDKVDSVGGAGLFKAFQPKGDEKTRVSETSTVLQANPAALSRSLSFHEML</sequence>
<dbReference type="PROSITE" id="PS01361">
    <property type="entry name" value="ZF_DOF_1"/>
    <property type="match status" value="1"/>
</dbReference>
<keyword evidence="5 8" id="KW-0238">DNA-binding</keyword>
<keyword evidence="11" id="KW-1185">Reference proteome</keyword>
<keyword evidence="3" id="KW-0862">Zinc</keyword>
<dbReference type="Pfam" id="PF02701">
    <property type="entry name" value="Zn_ribbon_Dof"/>
    <property type="match status" value="1"/>
</dbReference>
<dbReference type="GO" id="GO:0005634">
    <property type="term" value="C:nucleus"/>
    <property type="evidence" value="ECO:0007669"/>
    <property type="project" value="UniProtKB-SubCell"/>
</dbReference>
<evidence type="ECO:0000256" key="2">
    <source>
        <dbReference type="ARBA" id="ARBA00022771"/>
    </source>
</evidence>
<feature type="compositionally biased region" description="Basic and acidic residues" evidence="9">
    <location>
        <begin position="307"/>
        <end position="317"/>
    </location>
</feature>
<protein>
    <submittedName>
        <fullName evidence="12">Cyclic dof factor 1 isoform X1</fullName>
    </submittedName>
</protein>
<evidence type="ECO:0000313" key="11">
    <source>
        <dbReference type="Proteomes" id="UP001652660"/>
    </source>
</evidence>
<dbReference type="GO" id="GO:0003700">
    <property type="term" value="F:DNA-binding transcription factor activity"/>
    <property type="evidence" value="ECO:0007669"/>
    <property type="project" value="InterPro"/>
</dbReference>
<evidence type="ECO:0000313" key="12">
    <source>
        <dbReference type="RefSeq" id="XP_027074814.1"/>
    </source>
</evidence>
<feature type="compositionally biased region" description="Polar residues" evidence="9">
    <location>
        <begin position="393"/>
        <end position="407"/>
    </location>
</feature>
<gene>
    <name evidence="12" type="primary">LOC113698999</name>
</gene>
<evidence type="ECO:0000256" key="1">
    <source>
        <dbReference type="ARBA" id="ARBA00022723"/>
    </source>
</evidence>
<proteinExistence type="predicted"/>
<reference evidence="12" key="2">
    <citation type="submission" date="2025-08" db="UniProtKB">
        <authorList>
            <consortium name="RefSeq"/>
        </authorList>
    </citation>
    <scope>IDENTIFICATION</scope>
    <source>
        <tissue evidence="12">Leaves</tissue>
    </source>
</reference>
<evidence type="ECO:0000256" key="7">
    <source>
        <dbReference type="ARBA" id="ARBA00023242"/>
    </source>
</evidence>
<keyword evidence="4" id="KW-0805">Transcription regulation</keyword>
<evidence type="ECO:0000256" key="5">
    <source>
        <dbReference type="ARBA" id="ARBA00023125"/>
    </source>
</evidence>
<feature type="domain" description="Dof-type" evidence="10">
    <location>
        <begin position="153"/>
        <end position="207"/>
    </location>
</feature>
<keyword evidence="7 8" id="KW-0539">Nucleus</keyword>
<evidence type="ECO:0000256" key="4">
    <source>
        <dbReference type="ARBA" id="ARBA00023015"/>
    </source>
</evidence>